<organism evidence="1 2">
    <name type="scientific">Paenibacillus konkukensis</name>
    <dbReference type="NCBI Taxonomy" id="2020716"/>
    <lineage>
        <taxon>Bacteria</taxon>
        <taxon>Bacillati</taxon>
        <taxon>Bacillota</taxon>
        <taxon>Bacilli</taxon>
        <taxon>Bacillales</taxon>
        <taxon>Paenibacillaceae</taxon>
        <taxon>Paenibacillus</taxon>
    </lineage>
</organism>
<proteinExistence type="predicted"/>
<name>A0ABY4RLN9_9BACL</name>
<accession>A0ABY4RLN9</accession>
<dbReference type="Proteomes" id="UP001057134">
    <property type="component" value="Chromosome"/>
</dbReference>
<sequence>MILQQTDQVRPNETAQWTLSNEMEKRYEQFAEKKDEELLRKLSPLDVFKFYVKASEAGDYEVSYALFIKDPDYDIPSYQSYINDISNDKVTIERSRKMWTELKQTHELVEEIDEKSAVIWMTDGIGNPKEEKAFQLIQNREGIWKVAWMPLQYVN</sequence>
<keyword evidence="2" id="KW-1185">Reference proteome</keyword>
<reference evidence="1" key="2">
    <citation type="journal article" date="2021" name="J Anim Sci Technol">
        <title>Complete genome sequence of Paenibacillus konkukensis sp. nov. SK3146 as a potential probiotic strain.</title>
        <authorList>
            <person name="Jung H.I."/>
            <person name="Park S."/>
            <person name="Niu K.M."/>
            <person name="Lee S.W."/>
            <person name="Kothari D."/>
            <person name="Yi K.J."/>
            <person name="Kim S.K."/>
        </authorList>
    </citation>
    <scope>NUCLEOTIDE SEQUENCE</scope>
    <source>
        <strain evidence="1">SK3146</strain>
    </source>
</reference>
<evidence type="ECO:0000313" key="1">
    <source>
        <dbReference type="EMBL" id="UQZ82498.1"/>
    </source>
</evidence>
<gene>
    <name evidence="1" type="ORF">SK3146_01655</name>
</gene>
<evidence type="ECO:0000313" key="2">
    <source>
        <dbReference type="Proteomes" id="UP001057134"/>
    </source>
</evidence>
<reference evidence="1" key="1">
    <citation type="submission" date="2018-02" db="EMBL/GenBank/DDBJ databases">
        <authorList>
            <person name="Kim S.-K."/>
            <person name="Jung H.-I."/>
            <person name="Lee S.-W."/>
        </authorList>
    </citation>
    <scope>NUCLEOTIDE SEQUENCE</scope>
    <source>
        <strain evidence="1">SK3146</strain>
    </source>
</reference>
<protein>
    <recommendedName>
        <fullName evidence="3">DUF4878 domain-containing protein</fullName>
    </recommendedName>
</protein>
<evidence type="ECO:0008006" key="3">
    <source>
        <dbReference type="Google" id="ProtNLM"/>
    </source>
</evidence>
<dbReference type="EMBL" id="CP027059">
    <property type="protein sequence ID" value="UQZ82498.1"/>
    <property type="molecule type" value="Genomic_DNA"/>
</dbReference>